<feature type="compositionally biased region" description="Basic and acidic residues" evidence="1">
    <location>
        <begin position="60"/>
        <end position="73"/>
    </location>
</feature>
<dbReference type="EMBL" id="PQXJ01000675">
    <property type="protein sequence ID" value="TGO45329.1"/>
    <property type="molecule type" value="Genomic_DNA"/>
</dbReference>
<evidence type="ECO:0000256" key="1">
    <source>
        <dbReference type="SAM" id="MobiDB-lite"/>
    </source>
</evidence>
<keyword evidence="3" id="KW-1185">Reference proteome</keyword>
<proteinExistence type="predicted"/>
<dbReference type="Proteomes" id="UP000297452">
    <property type="component" value="Unassembled WGS sequence"/>
</dbReference>
<protein>
    <submittedName>
        <fullName evidence="2">Uncharacterized protein</fullName>
    </submittedName>
</protein>
<feature type="region of interest" description="Disordered" evidence="1">
    <location>
        <begin position="53"/>
        <end position="83"/>
    </location>
</feature>
<organism evidence="2 3">
    <name type="scientific">Botryotinia narcissicola</name>
    <dbReference type="NCBI Taxonomy" id="278944"/>
    <lineage>
        <taxon>Eukaryota</taxon>
        <taxon>Fungi</taxon>
        <taxon>Dikarya</taxon>
        <taxon>Ascomycota</taxon>
        <taxon>Pezizomycotina</taxon>
        <taxon>Leotiomycetes</taxon>
        <taxon>Helotiales</taxon>
        <taxon>Sclerotiniaceae</taxon>
        <taxon>Botryotinia</taxon>
    </lineage>
</organism>
<dbReference type="AlphaFoldDB" id="A0A4Z1H973"/>
<evidence type="ECO:0000313" key="2">
    <source>
        <dbReference type="EMBL" id="TGO45329.1"/>
    </source>
</evidence>
<dbReference type="OrthoDB" id="10377383at2759"/>
<comment type="caution">
    <text evidence="2">The sequence shown here is derived from an EMBL/GenBank/DDBJ whole genome shotgun (WGS) entry which is preliminary data.</text>
</comment>
<name>A0A4Z1H973_9HELO</name>
<sequence>MIQNIETETSRNRNLLLTNKKEPRNLGLVDSKQVTSPRTIVYRKREKYELSSEQDLASRLMKDSNRGNKDKKVGSHSYGPNTRPLVISKIKDNLLEHLNLDIETYTLIAFVAEKQHLKQNCKGKRPYD</sequence>
<evidence type="ECO:0000313" key="3">
    <source>
        <dbReference type="Proteomes" id="UP000297452"/>
    </source>
</evidence>
<reference evidence="2 3" key="1">
    <citation type="submission" date="2017-12" db="EMBL/GenBank/DDBJ databases">
        <title>Comparative genomics of Botrytis spp.</title>
        <authorList>
            <person name="Valero-Jimenez C.A."/>
            <person name="Tapia P."/>
            <person name="Veloso J."/>
            <person name="Silva-Moreno E."/>
            <person name="Staats M."/>
            <person name="Valdes J.H."/>
            <person name="Van Kan J.A.L."/>
        </authorList>
    </citation>
    <scope>NUCLEOTIDE SEQUENCE [LARGE SCALE GENOMIC DNA]</scope>
    <source>
        <strain evidence="2 3">MUCL2120</strain>
    </source>
</reference>
<accession>A0A4Z1H973</accession>
<gene>
    <name evidence="2" type="ORF">BOTNAR_0678g00020</name>
</gene>